<keyword evidence="1 6" id="KW-0963">Cytoplasm</keyword>
<evidence type="ECO:0000256" key="6">
    <source>
        <dbReference type="HAMAP-Rule" id="MF_01877"/>
    </source>
</evidence>
<evidence type="ECO:0000256" key="5">
    <source>
        <dbReference type="ARBA" id="ARBA00022691"/>
    </source>
</evidence>
<gene>
    <name evidence="6 9" type="primary">rsmI</name>
    <name evidence="9" type="ORF">NYR54_07245</name>
</gene>
<comment type="subcellular location">
    <subcellularLocation>
        <location evidence="6">Cytoplasm</location>
    </subcellularLocation>
</comment>
<dbReference type="Proteomes" id="UP001149009">
    <property type="component" value="Unassembled WGS sequence"/>
</dbReference>
<evidence type="ECO:0000259" key="7">
    <source>
        <dbReference type="Pfam" id="PF00590"/>
    </source>
</evidence>
<dbReference type="InterPro" id="IPR008189">
    <property type="entry name" value="rRNA_ssu_MeTfrase_I"/>
</dbReference>
<dbReference type="PROSITE" id="PS01296">
    <property type="entry name" value="RSMI"/>
    <property type="match status" value="1"/>
</dbReference>
<organism evidence="9 10">
    <name type="scientific">Chelativorans petroleitrophicus</name>
    <dbReference type="NCBI Taxonomy" id="2975484"/>
    <lineage>
        <taxon>Bacteria</taxon>
        <taxon>Pseudomonadati</taxon>
        <taxon>Pseudomonadota</taxon>
        <taxon>Alphaproteobacteria</taxon>
        <taxon>Hyphomicrobiales</taxon>
        <taxon>Phyllobacteriaceae</taxon>
        <taxon>Chelativorans</taxon>
    </lineage>
</organism>
<dbReference type="PANTHER" id="PTHR46111">
    <property type="entry name" value="RIBOSOMAL RNA SMALL SUBUNIT METHYLTRANSFERASE I"/>
    <property type="match status" value="1"/>
</dbReference>
<dbReference type="AlphaFoldDB" id="A0A9X2X8L6"/>
<dbReference type="InterPro" id="IPR035996">
    <property type="entry name" value="4pyrrol_Methylase_sf"/>
</dbReference>
<feature type="domain" description="Tetrapyrrole methylase" evidence="7">
    <location>
        <begin position="16"/>
        <end position="214"/>
    </location>
</feature>
<protein>
    <recommendedName>
        <fullName evidence="6">Ribosomal RNA small subunit methyltransferase I</fullName>
        <ecNumber evidence="6">2.1.1.198</ecNumber>
    </recommendedName>
    <alternativeName>
        <fullName evidence="6">16S rRNA 2'-O-ribose C1402 methyltransferase</fullName>
    </alternativeName>
    <alternativeName>
        <fullName evidence="6">rRNA (cytidine-2'-O-)-methyltransferase RsmI</fullName>
    </alternativeName>
</protein>
<keyword evidence="4 6" id="KW-0808">Transferase</keyword>
<evidence type="ECO:0000313" key="9">
    <source>
        <dbReference type="EMBL" id="MCT8990089.1"/>
    </source>
</evidence>
<dbReference type="PIRSF" id="PIRSF005917">
    <property type="entry name" value="MTase_YraL"/>
    <property type="match status" value="1"/>
</dbReference>
<comment type="caution">
    <text evidence="9">The sequence shown here is derived from an EMBL/GenBank/DDBJ whole genome shotgun (WGS) entry which is preliminary data.</text>
</comment>
<dbReference type="InterPro" id="IPR014776">
    <property type="entry name" value="4pyrrole_Mease_sub2"/>
</dbReference>
<keyword evidence="3 6" id="KW-0489">Methyltransferase</keyword>
<dbReference type="FunFam" id="3.30.950.10:FF:000002">
    <property type="entry name" value="Ribosomal RNA small subunit methyltransferase I"/>
    <property type="match status" value="1"/>
</dbReference>
<evidence type="ECO:0000256" key="1">
    <source>
        <dbReference type="ARBA" id="ARBA00022490"/>
    </source>
</evidence>
<feature type="domain" description="RsmI HTH" evidence="8">
    <location>
        <begin position="241"/>
        <end position="285"/>
    </location>
</feature>
<sequence>MVGGVRFTPPALQPALYLVSTPIGNLADITLRALEALAGAELVACEDTRVTRVLLRRYGIQRPMIAYHEHNEAEAAPRLIAAIEEGRSVALASDAGTPLVSDPGYRLVRLARERGLPVVPIPGPSAVLAALTVSGLPTDSFLFAGFLPAKAGQRRSRLEAFAAVPATLVFFESPRRLGPSLSDMAEVLGDRQAVVARELTKVFEEVREDTLPRLARYYQETGAPKGEVVICIAPPGKAQAAEAQEIDRLLLELAADMPASKAAGEAARMTGGRKADLYQRLIALKERGDGG</sequence>
<dbReference type="EMBL" id="JAODNV010000007">
    <property type="protein sequence ID" value="MCT8990089.1"/>
    <property type="molecule type" value="Genomic_DNA"/>
</dbReference>
<dbReference type="GO" id="GO:0070677">
    <property type="term" value="F:rRNA (cytosine-2'-O-)-methyltransferase activity"/>
    <property type="evidence" value="ECO:0007669"/>
    <property type="project" value="UniProtKB-UniRule"/>
</dbReference>
<dbReference type="InterPro" id="IPR014777">
    <property type="entry name" value="4pyrrole_Mease_sub1"/>
</dbReference>
<dbReference type="HAMAP" id="MF_01877">
    <property type="entry name" value="16SrRNA_methyltr_I"/>
    <property type="match status" value="1"/>
</dbReference>
<dbReference type="EC" id="2.1.1.198" evidence="6"/>
<dbReference type="Pfam" id="PF23016">
    <property type="entry name" value="RsmI_C"/>
    <property type="match status" value="1"/>
</dbReference>
<evidence type="ECO:0000256" key="3">
    <source>
        <dbReference type="ARBA" id="ARBA00022603"/>
    </source>
</evidence>
<comment type="catalytic activity">
    <reaction evidence="6">
        <text>cytidine(1402) in 16S rRNA + S-adenosyl-L-methionine = 2'-O-methylcytidine(1402) in 16S rRNA + S-adenosyl-L-homocysteine + H(+)</text>
        <dbReference type="Rhea" id="RHEA:42924"/>
        <dbReference type="Rhea" id="RHEA-COMP:10285"/>
        <dbReference type="Rhea" id="RHEA-COMP:10286"/>
        <dbReference type="ChEBI" id="CHEBI:15378"/>
        <dbReference type="ChEBI" id="CHEBI:57856"/>
        <dbReference type="ChEBI" id="CHEBI:59789"/>
        <dbReference type="ChEBI" id="CHEBI:74495"/>
        <dbReference type="ChEBI" id="CHEBI:82748"/>
        <dbReference type="EC" id="2.1.1.198"/>
    </reaction>
</comment>
<dbReference type="CDD" id="cd11648">
    <property type="entry name" value="RsmI"/>
    <property type="match status" value="1"/>
</dbReference>
<dbReference type="Pfam" id="PF00590">
    <property type="entry name" value="TP_methylase"/>
    <property type="match status" value="1"/>
</dbReference>
<proteinExistence type="inferred from homology"/>
<accession>A0A9X2X8L6</accession>
<keyword evidence="2 6" id="KW-0698">rRNA processing</keyword>
<comment type="similarity">
    <text evidence="6">Belongs to the methyltransferase superfamily. RsmI family.</text>
</comment>
<dbReference type="InterPro" id="IPR018063">
    <property type="entry name" value="SAM_MeTrfase_RsmI_CS"/>
</dbReference>
<dbReference type="InterPro" id="IPR000878">
    <property type="entry name" value="4pyrrol_Mease"/>
</dbReference>
<evidence type="ECO:0000313" key="10">
    <source>
        <dbReference type="Proteomes" id="UP001149009"/>
    </source>
</evidence>
<dbReference type="Gene3D" id="3.30.950.10">
    <property type="entry name" value="Methyltransferase, Cobalt-precorrin-4 Transmethylase, Domain 2"/>
    <property type="match status" value="1"/>
</dbReference>
<dbReference type="Gene3D" id="3.40.1010.10">
    <property type="entry name" value="Cobalt-precorrin-4 Transmethylase, Domain 1"/>
    <property type="match status" value="1"/>
</dbReference>
<dbReference type="NCBIfam" id="TIGR00096">
    <property type="entry name" value="16S rRNA (cytidine(1402)-2'-O)-methyltransferase"/>
    <property type="match status" value="1"/>
</dbReference>
<keyword evidence="10" id="KW-1185">Reference proteome</keyword>
<keyword evidence="5 6" id="KW-0949">S-adenosyl-L-methionine</keyword>
<comment type="function">
    <text evidence="6">Catalyzes the 2'-O-methylation of the ribose of cytidine 1402 (C1402) in 16S rRNA.</text>
</comment>
<dbReference type="GO" id="GO:0005737">
    <property type="term" value="C:cytoplasm"/>
    <property type="evidence" value="ECO:0007669"/>
    <property type="project" value="UniProtKB-SubCell"/>
</dbReference>
<dbReference type="SUPFAM" id="SSF53790">
    <property type="entry name" value="Tetrapyrrole methylase"/>
    <property type="match status" value="1"/>
</dbReference>
<evidence type="ECO:0000256" key="2">
    <source>
        <dbReference type="ARBA" id="ARBA00022552"/>
    </source>
</evidence>
<reference evidence="9" key="1">
    <citation type="submission" date="2022-08" db="EMBL/GenBank/DDBJ databases">
        <title>Chelativorans sichuanense sp. nov., a paraffin oil-degrading bacterium isolated from a mixture of oil-based drill cuttings and paddy soil.</title>
        <authorList>
            <person name="Yu J."/>
            <person name="Liu H."/>
            <person name="Chen Q."/>
        </authorList>
    </citation>
    <scope>NUCLEOTIDE SEQUENCE</scope>
    <source>
        <strain evidence="9">SCAU 2101</strain>
    </source>
</reference>
<name>A0A9X2X8L6_9HYPH</name>
<evidence type="ECO:0000256" key="4">
    <source>
        <dbReference type="ARBA" id="ARBA00022679"/>
    </source>
</evidence>
<dbReference type="PANTHER" id="PTHR46111:SF1">
    <property type="entry name" value="RIBOSOMAL RNA SMALL SUBUNIT METHYLTRANSFERASE I"/>
    <property type="match status" value="1"/>
</dbReference>
<evidence type="ECO:0000259" key="8">
    <source>
        <dbReference type="Pfam" id="PF23016"/>
    </source>
</evidence>
<dbReference type="FunFam" id="3.40.1010.10:FF:000007">
    <property type="entry name" value="Ribosomal RNA small subunit methyltransferase I"/>
    <property type="match status" value="1"/>
</dbReference>
<dbReference type="InterPro" id="IPR053910">
    <property type="entry name" value="RsmI_HTH"/>
</dbReference>